<keyword evidence="1" id="KW-0285">Flavoprotein</keyword>
<dbReference type="PANTHER" id="PTHR43004:SF21">
    <property type="entry name" value="FAD-BINDING DOMAIN-CONTAINING PROTEIN-RELATED"/>
    <property type="match status" value="1"/>
</dbReference>
<accession>N1QK50</accession>
<dbReference type="GO" id="GO:0016709">
    <property type="term" value="F:oxidoreductase activity, acting on paired donors, with incorporation or reduction of molecular oxygen, NAD(P)H as one donor, and incorporation of one atom of oxygen"/>
    <property type="evidence" value="ECO:0007669"/>
    <property type="project" value="UniProtKB-ARBA"/>
</dbReference>
<feature type="domain" description="FAD-binding" evidence="4">
    <location>
        <begin position="4"/>
        <end position="327"/>
    </location>
</feature>
<dbReference type="SUPFAM" id="SSF51905">
    <property type="entry name" value="FAD/NAD(P)-binding domain"/>
    <property type="match status" value="1"/>
</dbReference>
<dbReference type="Gene3D" id="3.30.9.10">
    <property type="entry name" value="D-Amino Acid Oxidase, subunit A, domain 2"/>
    <property type="match status" value="1"/>
</dbReference>
<dbReference type="EMBL" id="KB456265">
    <property type="protein sequence ID" value="EMF12190.1"/>
    <property type="molecule type" value="Genomic_DNA"/>
</dbReference>
<proteinExistence type="predicted"/>
<dbReference type="OMA" id="SMPSEPW"/>
<dbReference type="STRING" id="692275.N1QK50"/>
<reference evidence="5 6" key="1">
    <citation type="journal article" date="2012" name="PLoS Pathog.">
        <title>Diverse lifestyles and strategies of plant pathogenesis encoded in the genomes of eighteen Dothideomycetes fungi.</title>
        <authorList>
            <person name="Ohm R.A."/>
            <person name="Feau N."/>
            <person name="Henrissat B."/>
            <person name="Schoch C.L."/>
            <person name="Horwitz B.A."/>
            <person name="Barry K.W."/>
            <person name="Condon B.J."/>
            <person name="Copeland A.C."/>
            <person name="Dhillon B."/>
            <person name="Glaser F."/>
            <person name="Hesse C.N."/>
            <person name="Kosti I."/>
            <person name="LaButti K."/>
            <person name="Lindquist E.A."/>
            <person name="Lucas S."/>
            <person name="Salamov A.A."/>
            <person name="Bradshaw R.E."/>
            <person name="Ciuffetti L."/>
            <person name="Hamelin R.C."/>
            <person name="Kema G.H.J."/>
            <person name="Lawrence C."/>
            <person name="Scott J.A."/>
            <person name="Spatafora J.W."/>
            <person name="Turgeon B.G."/>
            <person name="de Wit P.J.G.M."/>
            <person name="Zhong S."/>
            <person name="Goodwin S.B."/>
            <person name="Grigoriev I.V."/>
        </authorList>
    </citation>
    <scope>NUCLEOTIDE SEQUENCE [LARGE SCALE GENOMIC DNA]</scope>
    <source>
        <strain evidence="5 6">SO2202</strain>
    </source>
</reference>
<protein>
    <submittedName>
        <fullName evidence="5">FAD binding domain protein</fullName>
    </submittedName>
</protein>
<dbReference type="Gene3D" id="3.50.50.60">
    <property type="entry name" value="FAD/NAD(P)-binding domain"/>
    <property type="match status" value="1"/>
</dbReference>
<name>N1QK50_SPHMS</name>
<evidence type="ECO:0000313" key="5">
    <source>
        <dbReference type="EMBL" id="EMF12190.1"/>
    </source>
</evidence>
<dbReference type="PRINTS" id="PR00420">
    <property type="entry name" value="RNGMNOXGNASE"/>
</dbReference>
<dbReference type="Pfam" id="PF21274">
    <property type="entry name" value="Rng_hyd_C"/>
    <property type="match status" value="1"/>
</dbReference>
<evidence type="ECO:0000259" key="4">
    <source>
        <dbReference type="Pfam" id="PF01494"/>
    </source>
</evidence>
<keyword evidence="6" id="KW-1185">Reference proteome</keyword>
<evidence type="ECO:0000256" key="2">
    <source>
        <dbReference type="ARBA" id="ARBA00022827"/>
    </source>
</evidence>
<dbReference type="RefSeq" id="XP_016760311.1">
    <property type="nucleotide sequence ID" value="XM_016902075.1"/>
</dbReference>
<gene>
    <name evidence="5" type="ORF">SEPMUDRAFT_126494</name>
</gene>
<keyword evidence="2" id="KW-0274">FAD</keyword>
<dbReference type="Proteomes" id="UP000016931">
    <property type="component" value="Unassembled WGS sequence"/>
</dbReference>
<keyword evidence="3" id="KW-0560">Oxidoreductase</keyword>
<dbReference type="HOGENOM" id="CLU_009665_14_2_1"/>
<dbReference type="PANTHER" id="PTHR43004">
    <property type="entry name" value="TRK SYSTEM POTASSIUM UPTAKE PROTEIN"/>
    <property type="match status" value="1"/>
</dbReference>
<dbReference type="eggNOG" id="KOG3855">
    <property type="taxonomic scope" value="Eukaryota"/>
</dbReference>
<dbReference type="OrthoDB" id="2096480at2759"/>
<evidence type="ECO:0000256" key="3">
    <source>
        <dbReference type="ARBA" id="ARBA00023002"/>
    </source>
</evidence>
<dbReference type="Pfam" id="PF01494">
    <property type="entry name" value="FAD_binding_3"/>
    <property type="match status" value="1"/>
</dbReference>
<evidence type="ECO:0000313" key="6">
    <source>
        <dbReference type="Proteomes" id="UP000016931"/>
    </source>
</evidence>
<sequence>MDLTTARSLEIFRSLGLAEGLRQRGVAPDKSFACLFSTGLHADQAITKWALPSVQQMRTEIAACNDGSMPSEPWQRISQEVFEAWLKEVCVANPMIDFRAGCEVQAAREDEHRTHITYVNAVTGIKTCIESEYAVGCDGANSVLRNSMAIELEGGSLPGKALLVHFKSRDLSKLHAQGQFWHIFFPNEAVEGGSIKGAIIAQDEMDTWTIHCFLPPNFDEKQLSSEQAIYRVLGGMGPPLSIQVDQILVRSTWTPSAAIATTYVSPHGRILLAGDACHQFLPTGGYGMNTGIADAYDLSWKLAATVQKWGGPELLRSYNDERRPVGMLGLHWSKMHMSNLGALSKAIELDAKTIASKTEAGQQMRNDMHDYIQTHDGHNKSMGVEMGYCYRSSICIPHPAEAPPPEFNPRRYTPTTYPGHRAPHVFLSNGKSIFDEFGKNFTLVSFSDDLTTTEENFCSAAKQRCVPFQVARLSHEKHARSVWDAELVLVRPDGFVAWRSNNHHPIGTQSEANDILAKVTGFI</sequence>
<evidence type="ECO:0000256" key="1">
    <source>
        <dbReference type="ARBA" id="ARBA00022630"/>
    </source>
</evidence>
<dbReference type="AlphaFoldDB" id="N1QK50"/>
<dbReference type="InterPro" id="IPR002938">
    <property type="entry name" value="FAD-bd"/>
</dbReference>
<dbReference type="Gene3D" id="3.40.30.120">
    <property type="match status" value="1"/>
</dbReference>
<dbReference type="GeneID" id="27899212"/>
<dbReference type="InterPro" id="IPR050641">
    <property type="entry name" value="RIFMO-like"/>
</dbReference>
<organism evidence="5 6">
    <name type="scientific">Sphaerulina musiva (strain SO2202)</name>
    <name type="common">Poplar stem canker fungus</name>
    <name type="synonym">Septoria musiva</name>
    <dbReference type="NCBI Taxonomy" id="692275"/>
    <lineage>
        <taxon>Eukaryota</taxon>
        <taxon>Fungi</taxon>
        <taxon>Dikarya</taxon>
        <taxon>Ascomycota</taxon>
        <taxon>Pezizomycotina</taxon>
        <taxon>Dothideomycetes</taxon>
        <taxon>Dothideomycetidae</taxon>
        <taxon>Mycosphaerellales</taxon>
        <taxon>Mycosphaerellaceae</taxon>
        <taxon>Sphaerulina</taxon>
    </lineage>
</organism>
<dbReference type="GO" id="GO:0071949">
    <property type="term" value="F:FAD binding"/>
    <property type="evidence" value="ECO:0007669"/>
    <property type="project" value="InterPro"/>
</dbReference>
<dbReference type="InterPro" id="IPR036188">
    <property type="entry name" value="FAD/NAD-bd_sf"/>
</dbReference>